<gene>
    <name evidence="1" type="ORF">G1H19_13955</name>
</gene>
<proteinExistence type="predicted"/>
<keyword evidence="2" id="KW-1185">Reference proteome</keyword>
<name>A0A7K3WGT4_9ACTN</name>
<dbReference type="RefSeq" id="WP_152729338.1">
    <property type="nucleotide sequence ID" value="NZ_JAABOZ010000003.1"/>
</dbReference>
<reference evidence="1 2" key="1">
    <citation type="submission" date="2020-02" db="EMBL/GenBank/DDBJ databases">
        <title>The whole genome sequence of CPCC 205119.</title>
        <authorList>
            <person name="Jiang Z."/>
        </authorList>
    </citation>
    <scope>NUCLEOTIDE SEQUENCE [LARGE SCALE GENOMIC DNA]</scope>
    <source>
        <strain evidence="1 2">CPCC 205119</strain>
    </source>
</reference>
<dbReference type="EMBL" id="JAAGWK010000020">
    <property type="protein sequence ID" value="NEL55099.1"/>
    <property type="molecule type" value="Genomic_DNA"/>
</dbReference>
<dbReference type="Proteomes" id="UP000470470">
    <property type="component" value="Unassembled WGS sequence"/>
</dbReference>
<organism evidence="1 2">
    <name type="scientific">Goekera deserti</name>
    <dbReference type="NCBI Taxonomy" id="2497753"/>
    <lineage>
        <taxon>Bacteria</taxon>
        <taxon>Bacillati</taxon>
        <taxon>Actinomycetota</taxon>
        <taxon>Actinomycetes</taxon>
        <taxon>Geodermatophilales</taxon>
        <taxon>Geodermatophilaceae</taxon>
        <taxon>Goekera</taxon>
    </lineage>
</organism>
<dbReference type="AlphaFoldDB" id="A0A7K3WGT4"/>
<comment type="caution">
    <text evidence="1">The sequence shown here is derived from an EMBL/GenBank/DDBJ whole genome shotgun (WGS) entry which is preliminary data.</text>
</comment>
<accession>A0A7K3WGT4</accession>
<dbReference type="PROSITE" id="PS51257">
    <property type="entry name" value="PROKAR_LIPOPROTEIN"/>
    <property type="match status" value="1"/>
</dbReference>
<evidence type="ECO:0000313" key="2">
    <source>
        <dbReference type="Proteomes" id="UP000470470"/>
    </source>
</evidence>
<protein>
    <submittedName>
        <fullName evidence="1">Uncharacterized protein</fullName>
    </submittedName>
</protein>
<evidence type="ECO:0000313" key="1">
    <source>
        <dbReference type="EMBL" id="NEL55099.1"/>
    </source>
</evidence>
<sequence length="99" mass="9541">MSTPALRTLVGVVAGGLLLVGCSSEPPAASEISAAMQADGVSAAIADCFADQALQAGLDGDTLDALAEDGVATDDGGDITVAEDDQDQLSAISAACSGS</sequence>